<feature type="compositionally biased region" description="Low complexity" evidence="1">
    <location>
        <begin position="39"/>
        <end position="51"/>
    </location>
</feature>
<protein>
    <submittedName>
        <fullName evidence="2">Uncharacterized protein</fullName>
    </submittedName>
</protein>
<sequence length="206" mass="22954">MTRKIVLRQLMTNKRQPLLTKESSLLTTTGRSLRRNLQPSSSSPTTPGGSKRFAEVAGGATAECAAICCCCPCGIMNLLVLAVYKLPAGLCRKALKHKKIKRLKKNGIFQQQQHKRRCDCGCDDTDIQIHPLSVVHKGDVTSEWGDEDNKLTSDLISNQTSTVMLSAGKEIQDLEVEIWDKFYGTGFWRSPSQRYDLNDLPIITLD</sequence>
<comment type="caution">
    <text evidence="2">The sequence shown here is derived from an EMBL/GenBank/DDBJ whole genome shotgun (WGS) entry which is preliminary data.</text>
</comment>
<organism evidence="2 3">
    <name type="scientific">Papaver nudicaule</name>
    <name type="common">Iceland poppy</name>
    <dbReference type="NCBI Taxonomy" id="74823"/>
    <lineage>
        <taxon>Eukaryota</taxon>
        <taxon>Viridiplantae</taxon>
        <taxon>Streptophyta</taxon>
        <taxon>Embryophyta</taxon>
        <taxon>Tracheophyta</taxon>
        <taxon>Spermatophyta</taxon>
        <taxon>Magnoliopsida</taxon>
        <taxon>Ranunculales</taxon>
        <taxon>Papaveraceae</taxon>
        <taxon>Papaveroideae</taxon>
        <taxon>Papaver</taxon>
    </lineage>
</organism>
<accession>A0AA41V642</accession>
<proteinExistence type="predicted"/>
<keyword evidence="3" id="KW-1185">Reference proteome</keyword>
<evidence type="ECO:0000313" key="2">
    <source>
        <dbReference type="EMBL" id="MCL7025983.1"/>
    </source>
</evidence>
<dbReference type="AlphaFoldDB" id="A0AA41V642"/>
<dbReference type="Proteomes" id="UP001177140">
    <property type="component" value="Unassembled WGS sequence"/>
</dbReference>
<feature type="region of interest" description="Disordered" evidence="1">
    <location>
        <begin position="29"/>
        <end position="51"/>
    </location>
</feature>
<name>A0AA41V642_PAPNU</name>
<dbReference type="PANTHER" id="PTHR33264">
    <property type="entry name" value="EXPRESSED PROTEIN"/>
    <property type="match status" value="1"/>
</dbReference>
<dbReference type="EMBL" id="JAJJMA010051330">
    <property type="protein sequence ID" value="MCL7025983.1"/>
    <property type="molecule type" value="Genomic_DNA"/>
</dbReference>
<gene>
    <name evidence="2" type="ORF">MKW94_015744</name>
</gene>
<evidence type="ECO:0000256" key="1">
    <source>
        <dbReference type="SAM" id="MobiDB-lite"/>
    </source>
</evidence>
<dbReference type="PANTHER" id="PTHR33264:SF69">
    <property type="entry name" value="WRKY DOMAIN-CONTAINING PROTEIN"/>
    <property type="match status" value="1"/>
</dbReference>
<evidence type="ECO:0000313" key="3">
    <source>
        <dbReference type="Proteomes" id="UP001177140"/>
    </source>
</evidence>
<reference evidence="2" key="1">
    <citation type="submission" date="2022-03" db="EMBL/GenBank/DDBJ databases">
        <title>A functionally conserved STORR gene fusion in Papaver species that diverged 16.8 million years ago.</title>
        <authorList>
            <person name="Catania T."/>
        </authorList>
    </citation>
    <scope>NUCLEOTIDE SEQUENCE</scope>
    <source>
        <strain evidence="2">S-191538</strain>
    </source>
</reference>